<protein>
    <recommendedName>
        <fullName evidence="3">B box-type domain-containing protein</fullName>
    </recommendedName>
</protein>
<accession>A0A396IBC6</accession>
<sequence length="78" mass="8613">MRGSGSDPSSEAKGDMKVNQKPAWLERLMGETFFGGCGVHQNQRKNEKNILCLHCCLTICPHCLPSHPSHPLLQVLVT</sequence>
<dbReference type="Gramene" id="rna25532">
    <property type="protein sequence ID" value="RHN62899.1"/>
    <property type="gene ID" value="gene25532"/>
</dbReference>
<dbReference type="Proteomes" id="UP000265566">
    <property type="component" value="Chromosome 4"/>
</dbReference>
<dbReference type="PANTHER" id="PTHR31065">
    <property type="entry name" value="PLATZ TRANSCRIPTION FACTOR FAMILY PROTEIN"/>
    <property type="match status" value="1"/>
</dbReference>
<dbReference type="EMBL" id="PSQE01000004">
    <property type="protein sequence ID" value="RHN62899.1"/>
    <property type="molecule type" value="Genomic_DNA"/>
</dbReference>
<name>A0A396IBC6_MEDTR</name>
<evidence type="ECO:0000313" key="2">
    <source>
        <dbReference type="Proteomes" id="UP000265566"/>
    </source>
</evidence>
<evidence type="ECO:0000313" key="1">
    <source>
        <dbReference type="EMBL" id="RHN62899.1"/>
    </source>
</evidence>
<proteinExistence type="predicted"/>
<dbReference type="PANTHER" id="PTHR31065:SF92">
    <property type="entry name" value="B BOX-TYPE DOMAIN-CONTAINING PROTEIN"/>
    <property type="match status" value="1"/>
</dbReference>
<evidence type="ECO:0008006" key="3">
    <source>
        <dbReference type="Google" id="ProtNLM"/>
    </source>
</evidence>
<comment type="caution">
    <text evidence="1">The sequence shown here is derived from an EMBL/GenBank/DDBJ whole genome shotgun (WGS) entry which is preliminary data.</text>
</comment>
<reference evidence="2" key="1">
    <citation type="journal article" date="2018" name="Nat. Plants">
        <title>Whole-genome landscape of Medicago truncatula symbiotic genes.</title>
        <authorList>
            <person name="Pecrix Y."/>
            <person name="Staton S.E."/>
            <person name="Sallet E."/>
            <person name="Lelandais-Briere C."/>
            <person name="Moreau S."/>
            <person name="Carrere S."/>
            <person name="Blein T."/>
            <person name="Jardinaud M.F."/>
            <person name="Latrasse D."/>
            <person name="Zouine M."/>
            <person name="Zahm M."/>
            <person name="Kreplak J."/>
            <person name="Mayjonade B."/>
            <person name="Satge C."/>
            <person name="Perez M."/>
            <person name="Cauet S."/>
            <person name="Marande W."/>
            <person name="Chantry-Darmon C."/>
            <person name="Lopez-Roques C."/>
            <person name="Bouchez O."/>
            <person name="Berard A."/>
            <person name="Debelle F."/>
            <person name="Munos S."/>
            <person name="Bendahmane A."/>
            <person name="Berges H."/>
            <person name="Niebel A."/>
            <person name="Buitink J."/>
            <person name="Frugier F."/>
            <person name="Benhamed M."/>
            <person name="Crespi M."/>
            <person name="Gouzy J."/>
            <person name="Gamas P."/>
        </authorList>
    </citation>
    <scope>NUCLEOTIDE SEQUENCE [LARGE SCALE GENOMIC DNA]</scope>
    <source>
        <strain evidence="2">cv. Jemalong A17</strain>
    </source>
</reference>
<organism evidence="1 2">
    <name type="scientific">Medicago truncatula</name>
    <name type="common">Barrel medic</name>
    <name type="synonym">Medicago tribuloides</name>
    <dbReference type="NCBI Taxonomy" id="3880"/>
    <lineage>
        <taxon>Eukaryota</taxon>
        <taxon>Viridiplantae</taxon>
        <taxon>Streptophyta</taxon>
        <taxon>Embryophyta</taxon>
        <taxon>Tracheophyta</taxon>
        <taxon>Spermatophyta</taxon>
        <taxon>Magnoliopsida</taxon>
        <taxon>eudicotyledons</taxon>
        <taxon>Gunneridae</taxon>
        <taxon>Pentapetalae</taxon>
        <taxon>rosids</taxon>
        <taxon>fabids</taxon>
        <taxon>Fabales</taxon>
        <taxon>Fabaceae</taxon>
        <taxon>Papilionoideae</taxon>
        <taxon>50 kb inversion clade</taxon>
        <taxon>NPAAA clade</taxon>
        <taxon>Hologalegina</taxon>
        <taxon>IRL clade</taxon>
        <taxon>Trifolieae</taxon>
        <taxon>Medicago</taxon>
    </lineage>
</organism>
<gene>
    <name evidence="1" type="ORF">MtrunA17_Chr4g0052461</name>
</gene>
<dbReference type="AlphaFoldDB" id="A0A396IBC6"/>